<evidence type="ECO:0000256" key="4">
    <source>
        <dbReference type="ARBA" id="ARBA00023239"/>
    </source>
</evidence>
<proteinExistence type="inferred from homology"/>
<dbReference type="AlphaFoldDB" id="A0A139XHM4"/>
<dbReference type="NCBIfam" id="TIGR01048">
    <property type="entry name" value="lysA"/>
    <property type="match status" value="1"/>
</dbReference>
<dbReference type="InterPro" id="IPR022644">
    <property type="entry name" value="De-COase2_N"/>
</dbReference>
<feature type="binding site" evidence="5">
    <location>
        <position position="396"/>
    </location>
    <ligand>
        <name>substrate</name>
    </ligand>
</feature>
<comment type="similarity">
    <text evidence="5">Belongs to the Orn/Lys/Arg decarboxylase class-II family. LysA subfamily.</text>
</comment>
<dbReference type="RefSeq" id="WP_017741511.1">
    <property type="nucleotide sequence ID" value="NZ_KQ976354.1"/>
</dbReference>
<evidence type="ECO:0000256" key="6">
    <source>
        <dbReference type="NCBIfam" id="TIGR01048"/>
    </source>
</evidence>
<dbReference type="PRINTS" id="PR01181">
    <property type="entry name" value="DAPDCRBXLASE"/>
</dbReference>
<reference evidence="10 11" key="1">
    <citation type="journal article" date="2013" name="Genome Biol. Evol.">
        <title>Genomes of Stigonematalean cyanobacteria (subsection V) and the evolution of oxygenic photosynthesis from prokaryotes to plastids.</title>
        <authorList>
            <person name="Dagan T."/>
            <person name="Roettger M."/>
            <person name="Stucken K."/>
            <person name="Landan G."/>
            <person name="Koch R."/>
            <person name="Major P."/>
            <person name="Gould S.B."/>
            <person name="Goremykin V.V."/>
            <person name="Rippka R."/>
            <person name="Tandeau de Marsac N."/>
            <person name="Gugger M."/>
            <person name="Lockhart P.J."/>
            <person name="Allen J.F."/>
            <person name="Brune I."/>
            <person name="Maus I."/>
            <person name="Puhler A."/>
            <person name="Martin W.F."/>
        </authorList>
    </citation>
    <scope>NUCLEOTIDE SEQUENCE [LARGE SCALE GENOMIC DNA]</scope>
    <source>
        <strain evidence="10 11">PCC 7110</strain>
    </source>
</reference>
<dbReference type="PANTHER" id="PTHR43727">
    <property type="entry name" value="DIAMINOPIMELATE DECARBOXYLASE"/>
    <property type="match status" value="1"/>
</dbReference>
<dbReference type="EMBL" id="ANNX02000012">
    <property type="protein sequence ID" value="KYC44187.1"/>
    <property type="molecule type" value="Genomic_DNA"/>
</dbReference>
<evidence type="ECO:0000313" key="11">
    <source>
        <dbReference type="Proteomes" id="UP000076925"/>
    </source>
</evidence>
<evidence type="ECO:0000256" key="5">
    <source>
        <dbReference type="HAMAP-Rule" id="MF_02120"/>
    </source>
</evidence>
<comment type="subunit">
    <text evidence="5">Homodimer.</text>
</comment>
<dbReference type="SUPFAM" id="SSF50621">
    <property type="entry name" value="Alanine racemase C-terminal domain-like"/>
    <property type="match status" value="1"/>
</dbReference>
<dbReference type="InterPro" id="IPR000183">
    <property type="entry name" value="Orn/DAP/Arg_de-COase"/>
</dbReference>
<evidence type="ECO:0000256" key="8">
    <source>
        <dbReference type="RuleBase" id="RU003738"/>
    </source>
</evidence>
<sequence>MVSTQSTGVQYSGSKYLPQASRESTDISPNQELLPLSARINSRDCLEIGGCDVTTIIQQFGSPLYILDEETLRTACRQYRDSFKRYYKGESQVIYASKAWSCMSVCAIVASEGLGIDVVSGGELHTALTAGVSPDKIYFHGNNKSREELIFAIKSNCTIVVDNWYELQTLVELGFSTADSELKPTDEQSPLATRHSPLATPHYPLSPEGAPPSPIPIMLRLTPGIECHTHEYIRTGHLDSKFGFDPNEIDELFTFVSQQSGLNCVGLHAHIGSQIFERQPHQDLAAVMVQWISKAARYGLAVKELNVGGGLGIKYIESDDPPSIEEWVQPICEVIQSACAVENLPLPKLISEPGRSLIGSSCVTAYTIGSSKVVPEVRNYVSVDGGMSDNPRPITYQSIYRAVVANRMSSPLTEIVTIAGKHCESGDIVIKDAHLPKNQSGDILVVMATGAYNYSMASNYNRLPRPAAVVVANGEANLILRRETYQDLIRQDCLPERLKEG</sequence>
<feature type="modified residue" description="N6-(pyridoxal phosphate)lysine" evidence="5 7">
    <location>
        <position position="98"/>
    </location>
</feature>
<keyword evidence="5" id="KW-0028">Amino-acid biosynthesis</keyword>
<comment type="pathway">
    <text evidence="5 8">Amino-acid biosynthesis; L-lysine biosynthesis via DAP pathway; L-lysine from DL-2,6-diaminopimelate: step 1/1.</text>
</comment>
<feature type="binding site" evidence="5">
    <location>
        <position position="392"/>
    </location>
    <ligand>
        <name>substrate</name>
    </ligand>
</feature>
<evidence type="ECO:0000259" key="9">
    <source>
        <dbReference type="Pfam" id="PF02784"/>
    </source>
</evidence>
<keyword evidence="4 5" id="KW-0456">Lyase</keyword>
<dbReference type="SUPFAM" id="SSF51419">
    <property type="entry name" value="PLP-binding barrel"/>
    <property type="match status" value="1"/>
</dbReference>
<feature type="domain" description="Orn/DAP/Arg decarboxylase 2 N-terminal" evidence="9">
    <location>
        <begin position="72"/>
        <end position="171"/>
    </location>
</feature>
<dbReference type="UniPathway" id="UPA00034">
    <property type="reaction ID" value="UER00027"/>
</dbReference>
<comment type="cofactor">
    <cofactor evidence="1 5 7 8">
        <name>pyridoxal 5'-phosphate</name>
        <dbReference type="ChEBI" id="CHEBI:597326"/>
    </cofactor>
</comment>
<dbReference type="HAMAP" id="MF_02120">
    <property type="entry name" value="LysA"/>
    <property type="match status" value="1"/>
</dbReference>
<keyword evidence="5 8" id="KW-0457">Lysine biosynthesis</keyword>
<protein>
    <recommendedName>
        <fullName evidence="5 6">Diaminopimelate decarboxylase</fullName>
        <shortName evidence="5">DAP decarboxylase</shortName>
        <shortName evidence="5">DAPDC</shortName>
        <ecNumber evidence="5 6">4.1.1.20</ecNumber>
    </recommendedName>
</protein>
<dbReference type="GO" id="GO:0008836">
    <property type="term" value="F:diaminopimelate decarboxylase activity"/>
    <property type="evidence" value="ECO:0007669"/>
    <property type="project" value="UniProtKB-UniRule"/>
</dbReference>
<feature type="binding site" evidence="5">
    <location>
        <position position="452"/>
    </location>
    <ligand>
        <name>substrate</name>
    </ligand>
</feature>
<feature type="binding site" evidence="5">
    <location>
        <position position="452"/>
    </location>
    <ligand>
        <name>pyridoxal 5'-phosphate</name>
        <dbReference type="ChEBI" id="CHEBI:597326"/>
    </ligand>
</feature>
<comment type="function">
    <text evidence="5">Specifically catalyzes the decarboxylation of meso-diaminopimelate (meso-DAP) to L-lysine.</text>
</comment>
<evidence type="ECO:0000313" key="10">
    <source>
        <dbReference type="EMBL" id="KYC44187.1"/>
    </source>
</evidence>
<gene>
    <name evidence="5" type="primary">lysA</name>
    <name evidence="10" type="ORF">WA1_03365</name>
</gene>
<dbReference type="EC" id="4.1.1.20" evidence="5 6"/>
<feature type="binding site" evidence="5">
    <location>
        <position position="310"/>
    </location>
    <ligand>
        <name>pyridoxal 5'-phosphate</name>
        <dbReference type="ChEBI" id="CHEBI:597326"/>
    </ligand>
</feature>
<evidence type="ECO:0000256" key="2">
    <source>
        <dbReference type="ARBA" id="ARBA00022793"/>
    </source>
</evidence>
<keyword evidence="3 5" id="KW-0663">Pyridoxal phosphate</keyword>
<feature type="binding site" evidence="5">
    <location>
        <position position="424"/>
    </location>
    <ligand>
        <name>substrate</name>
    </ligand>
</feature>
<organism evidence="10 11">
    <name type="scientific">Scytonema hofmannii PCC 7110</name>
    <dbReference type="NCBI Taxonomy" id="128403"/>
    <lineage>
        <taxon>Bacteria</taxon>
        <taxon>Bacillati</taxon>
        <taxon>Cyanobacteriota</taxon>
        <taxon>Cyanophyceae</taxon>
        <taxon>Nostocales</taxon>
        <taxon>Scytonemataceae</taxon>
        <taxon>Scytonema</taxon>
    </lineage>
</organism>
<dbReference type="InterPro" id="IPR022657">
    <property type="entry name" value="De-COase2_CS"/>
</dbReference>
<dbReference type="CDD" id="cd06828">
    <property type="entry name" value="PLPDE_III_DapDC"/>
    <property type="match status" value="1"/>
</dbReference>
<dbReference type="PANTHER" id="PTHR43727:SF2">
    <property type="entry name" value="GROUP IV DECARBOXYLASE"/>
    <property type="match status" value="1"/>
</dbReference>
<evidence type="ECO:0000256" key="3">
    <source>
        <dbReference type="ARBA" id="ARBA00022898"/>
    </source>
</evidence>
<comment type="catalytic activity">
    <reaction evidence="5 8">
        <text>meso-2,6-diaminopimelate + H(+) = L-lysine + CO2</text>
        <dbReference type="Rhea" id="RHEA:15101"/>
        <dbReference type="ChEBI" id="CHEBI:15378"/>
        <dbReference type="ChEBI" id="CHEBI:16526"/>
        <dbReference type="ChEBI" id="CHEBI:32551"/>
        <dbReference type="ChEBI" id="CHEBI:57791"/>
        <dbReference type="EC" id="4.1.1.20"/>
    </reaction>
</comment>
<feature type="active site" description="Proton donor" evidence="7">
    <location>
        <position position="423"/>
    </location>
</feature>
<dbReference type="PROSITE" id="PS00879">
    <property type="entry name" value="ODR_DC_2_2"/>
    <property type="match status" value="1"/>
</dbReference>
<comment type="caution">
    <text evidence="10">The sequence shown here is derived from an EMBL/GenBank/DDBJ whole genome shotgun (WGS) entry which is preliminary data.</text>
</comment>
<dbReference type="PRINTS" id="PR01179">
    <property type="entry name" value="ODADCRBXLASE"/>
</dbReference>
<dbReference type="STRING" id="128403.WA1_03365"/>
<evidence type="ECO:0000256" key="1">
    <source>
        <dbReference type="ARBA" id="ARBA00001933"/>
    </source>
</evidence>
<dbReference type="Gene3D" id="3.20.20.10">
    <property type="entry name" value="Alanine racemase"/>
    <property type="match status" value="2"/>
</dbReference>
<dbReference type="InterPro" id="IPR009006">
    <property type="entry name" value="Ala_racemase/Decarboxylase_C"/>
</dbReference>
<dbReference type="Proteomes" id="UP000076925">
    <property type="component" value="Unassembled WGS sequence"/>
</dbReference>
<dbReference type="InterPro" id="IPR029066">
    <property type="entry name" value="PLP-binding_barrel"/>
</dbReference>
<feature type="domain" description="Orn/DAP/Arg decarboxylase 2 N-terminal" evidence="9">
    <location>
        <begin position="215"/>
        <end position="358"/>
    </location>
</feature>
<evidence type="ECO:0000256" key="7">
    <source>
        <dbReference type="PIRSR" id="PIRSR600183-50"/>
    </source>
</evidence>
<keyword evidence="2 5" id="KW-0210">Decarboxylase</keyword>
<keyword evidence="11" id="KW-1185">Reference proteome</keyword>
<feature type="binding site" evidence="5">
    <location>
        <begin position="352"/>
        <end position="355"/>
    </location>
    <ligand>
        <name>pyridoxal 5'-phosphate</name>
        <dbReference type="ChEBI" id="CHEBI:597326"/>
    </ligand>
</feature>
<dbReference type="GO" id="GO:0030170">
    <property type="term" value="F:pyridoxal phosphate binding"/>
    <property type="evidence" value="ECO:0007669"/>
    <property type="project" value="UniProtKB-UniRule"/>
</dbReference>
<name>A0A139XHM4_9CYAN</name>
<dbReference type="GO" id="GO:0009089">
    <property type="term" value="P:lysine biosynthetic process via diaminopimelate"/>
    <property type="evidence" value="ECO:0007669"/>
    <property type="project" value="UniProtKB-UniRule"/>
</dbReference>
<dbReference type="Gene3D" id="2.40.37.10">
    <property type="entry name" value="Lyase, Ornithine Decarboxylase, Chain A, domain 1"/>
    <property type="match status" value="2"/>
</dbReference>
<accession>A0A139XHM4</accession>
<feature type="binding site" evidence="5">
    <location>
        <position position="355"/>
    </location>
    <ligand>
        <name>substrate</name>
    </ligand>
</feature>
<dbReference type="Pfam" id="PF02784">
    <property type="entry name" value="Orn_Arg_deC_N"/>
    <property type="match status" value="2"/>
</dbReference>
<dbReference type="OrthoDB" id="9802241at2"/>
<dbReference type="InterPro" id="IPR002986">
    <property type="entry name" value="DAP_deCOOHase_LysA"/>
</dbReference>